<dbReference type="EMBL" id="PFRH01000124">
    <property type="protein sequence ID" value="PJC52262.1"/>
    <property type="molecule type" value="Genomic_DNA"/>
</dbReference>
<evidence type="ECO:0000256" key="1">
    <source>
        <dbReference type="SAM" id="Phobius"/>
    </source>
</evidence>
<dbReference type="Proteomes" id="UP000231456">
    <property type="component" value="Unassembled WGS sequence"/>
</dbReference>
<protein>
    <recommendedName>
        <fullName evidence="2">DUF5652 domain-containing protein</fullName>
    </recommendedName>
</protein>
<sequence length="104" mass="11637">MWDANTHNYMMGTGGFGFGFAQGFWGFMPLVLVWSFVWKALALWKAARRGDTIWFGALLVLNTVGIAEILYLFVFSEPKGILKDKTNTVSGGEVKKEEQSNPQV</sequence>
<evidence type="ECO:0000259" key="2">
    <source>
        <dbReference type="Pfam" id="PF18893"/>
    </source>
</evidence>
<keyword evidence="1" id="KW-0812">Transmembrane</keyword>
<feature type="domain" description="DUF5652" evidence="2">
    <location>
        <begin position="27"/>
        <end position="77"/>
    </location>
</feature>
<name>A0A2M8F962_9BACT</name>
<reference evidence="4" key="1">
    <citation type="submission" date="2017-09" db="EMBL/GenBank/DDBJ databases">
        <title>Depth-based differentiation of microbial function through sediment-hosted aquifers and enrichment of novel symbionts in the deep terrestrial subsurface.</title>
        <authorList>
            <person name="Probst A.J."/>
            <person name="Ladd B."/>
            <person name="Jarett J.K."/>
            <person name="Geller-Mcgrath D.E."/>
            <person name="Sieber C.M.K."/>
            <person name="Emerson J.B."/>
            <person name="Anantharaman K."/>
            <person name="Thomas B.C."/>
            <person name="Malmstrom R."/>
            <person name="Stieglmeier M."/>
            <person name="Klingl A."/>
            <person name="Woyke T."/>
            <person name="Ryan C.M."/>
            <person name="Banfield J.F."/>
        </authorList>
    </citation>
    <scope>NUCLEOTIDE SEQUENCE [LARGE SCALE GENOMIC DNA]</scope>
</reference>
<comment type="caution">
    <text evidence="3">The sequence shown here is derived from an EMBL/GenBank/DDBJ whole genome shotgun (WGS) entry which is preliminary data.</text>
</comment>
<organism evidence="3 4">
    <name type="scientific">Candidatus Magasanikbacteria bacterium CG_4_9_14_0_2_um_filter_42_11</name>
    <dbReference type="NCBI Taxonomy" id="1974643"/>
    <lineage>
        <taxon>Bacteria</taxon>
        <taxon>Candidatus Magasanikiibacteriota</taxon>
    </lineage>
</organism>
<keyword evidence="1" id="KW-0472">Membrane</keyword>
<dbReference type="InterPro" id="IPR043712">
    <property type="entry name" value="DUF5652"/>
</dbReference>
<proteinExistence type="predicted"/>
<keyword evidence="1" id="KW-1133">Transmembrane helix</keyword>
<accession>A0A2M8F962</accession>
<feature type="transmembrane region" description="Helical" evidence="1">
    <location>
        <begin position="53"/>
        <end position="74"/>
    </location>
</feature>
<dbReference type="AlphaFoldDB" id="A0A2M8F962"/>
<gene>
    <name evidence="3" type="ORF">CO030_04040</name>
</gene>
<feature type="transmembrane region" description="Helical" evidence="1">
    <location>
        <begin position="20"/>
        <end position="41"/>
    </location>
</feature>
<evidence type="ECO:0000313" key="4">
    <source>
        <dbReference type="Proteomes" id="UP000231456"/>
    </source>
</evidence>
<dbReference type="Pfam" id="PF18893">
    <property type="entry name" value="DUF5652"/>
    <property type="match status" value="1"/>
</dbReference>
<evidence type="ECO:0000313" key="3">
    <source>
        <dbReference type="EMBL" id="PJC52262.1"/>
    </source>
</evidence>